<evidence type="ECO:0000256" key="2">
    <source>
        <dbReference type="ARBA" id="ARBA00022801"/>
    </source>
</evidence>
<dbReference type="PROSITE" id="PS51257">
    <property type="entry name" value="PROKAR_LIPOPROTEIN"/>
    <property type="match status" value="1"/>
</dbReference>
<feature type="compositionally biased region" description="Low complexity" evidence="4">
    <location>
        <begin position="16"/>
        <end position="25"/>
    </location>
</feature>
<dbReference type="GO" id="GO:0004527">
    <property type="term" value="F:exonuclease activity"/>
    <property type="evidence" value="ECO:0007669"/>
    <property type="project" value="UniProtKB-KW"/>
</dbReference>
<keyword evidence="1" id="KW-0540">Nuclease</keyword>
<keyword evidence="2" id="KW-0378">Hydrolase</keyword>
<comment type="caution">
    <text evidence="5">The sequence shown here is derived from an EMBL/GenBank/DDBJ whole genome shotgun (WGS) entry which is preliminary data.</text>
</comment>
<evidence type="ECO:0000313" key="5">
    <source>
        <dbReference type="EMBL" id="KAL2493008.1"/>
    </source>
</evidence>
<dbReference type="EMBL" id="JBFOLK010000008">
    <property type="protein sequence ID" value="KAL2493008.1"/>
    <property type="molecule type" value="Genomic_DNA"/>
</dbReference>
<reference evidence="6" key="1">
    <citation type="submission" date="2024-07" db="EMBL/GenBank/DDBJ databases">
        <title>Two chromosome-level genome assemblies of Korean endemic species Abeliophyllum distichum and Forsythia ovata (Oleaceae).</title>
        <authorList>
            <person name="Jang H."/>
        </authorList>
    </citation>
    <scope>NUCLEOTIDE SEQUENCE [LARGE SCALE GENOMIC DNA]</scope>
</reference>
<proteinExistence type="predicted"/>
<keyword evidence="3" id="KW-0269">Exonuclease</keyword>
<accession>A0ABD1RX30</accession>
<organism evidence="5 6">
    <name type="scientific">Abeliophyllum distichum</name>
    <dbReference type="NCBI Taxonomy" id="126358"/>
    <lineage>
        <taxon>Eukaryota</taxon>
        <taxon>Viridiplantae</taxon>
        <taxon>Streptophyta</taxon>
        <taxon>Embryophyta</taxon>
        <taxon>Tracheophyta</taxon>
        <taxon>Spermatophyta</taxon>
        <taxon>Magnoliopsida</taxon>
        <taxon>eudicotyledons</taxon>
        <taxon>Gunneridae</taxon>
        <taxon>Pentapetalae</taxon>
        <taxon>asterids</taxon>
        <taxon>lamiids</taxon>
        <taxon>Lamiales</taxon>
        <taxon>Oleaceae</taxon>
        <taxon>Forsythieae</taxon>
        <taxon>Abeliophyllum</taxon>
    </lineage>
</organism>
<dbReference type="AlphaFoldDB" id="A0ABD1RX30"/>
<keyword evidence="6" id="KW-1185">Reference proteome</keyword>
<evidence type="ECO:0000256" key="1">
    <source>
        <dbReference type="ARBA" id="ARBA00022722"/>
    </source>
</evidence>
<evidence type="ECO:0000313" key="6">
    <source>
        <dbReference type="Proteomes" id="UP001604336"/>
    </source>
</evidence>
<evidence type="ECO:0000256" key="4">
    <source>
        <dbReference type="SAM" id="MobiDB-lite"/>
    </source>
</evidence>
<gene>
    <name evidence="5" type="ORF">Adt_28636</name>
</gene>
<dbReference type="Proteomes" id="UP001604336">
    <property type="component" value="Unassembled WGS sequence"/>
</dbReference>
<dbReference type="PANTHER" id="PTHR30231">
    <property type="entry name" value="DNA POLYMERASE III SUBUNIT EPSILON"/>
    <property type="match status" value="1"/>
</dbReference>
<evidence type="ECO:0000256" key="3">
    <source>
        <dbReference type="ARBA" id="ARBA00022839"/>
    </source>
</evidence>
<dbReference type="PANTHER" id="PTHR30231:SF4">
    <property type="entry name" value="PROTEIN NEN2"/>
    <property type="match status" value="1"/>
</dbReference>
<sequence length="196" mass="21916">MVKDPIPEDNMEEENSLSSQESSTASASGVSYGCTDFLEADNISIPSLSVTFVPFYRGSKKMQVLHKNYPLQVSCRRLKVLDASDNLAQKLSVDSGSCSEWRNVVTRKPGFYNYPTVRLHLPTVADGDDVRCITEIYQKDSSATQRLVFSRFDIVELESLFTPGNLVDAYFSVDAYDYQQNAGIRAVAKKLIFLTN</sequence>
<feature type="region of interest" description="Disordered" evidence="4">
    <location>
        <begin position="1"/>
        <end position="25"/>
    </location>
</feature>
<name>A0ABD1RX30_9LAMI</name>
<protein>
    <submittedName>
        <fullName evidence="5">Protein NEN1</fullName>
    </submittedName>
</protein>